<dbReference type="GO" id="GO:0051607">
    <property type="term" value="P:defense response to virus"/>
    <property type="evidence" value="ECO:0007669"/>
    <property type="project" value="UniProtKB-KW"/>
</dbReference>
<name>D3SNB0_THEAH</name>
<evidence type="ECO:0000256" key="1">
    <source>
        <dbReference type="ARBA" id="ARBA00023118"/>
    </source>
</evidence>
<dbReference type="AlphaFoldDB" id="D3SNB0"/>
<feature type="domain" description="CRISPR type III-associated protein" evidence="2">
    <location>
        <begin position="8"/>
        <end position="297"/>
    </location>
</feature>
<dbReference type="InterPro" id="IPR013410">
    <property type="entry name" value="CRISPR-assoc_RAMP_Cmr4"/>
</dbReference>
<dbReference type="eggNOG" id="COG1336">
    <property type="taxonomic scope" value="Bacteria"/>
</dbReference>
<dbReference type="STRING" id="638303.Thal_0009"/>
<dbReference type="KEGG" id="tal:Thal_0009"/>
<dbReference type="OrthoDB" id="9789361at2"/>
<dbReference type="InterPro" id="IPR005537">
    <property type="entry name" value="RAMP_III_fam"/>
</dbReference>
<dbReference type="NCBIfam" id="TIGR02580">
    <property type="entry name" value="cas_RAMP_Cmr4"/>
    <property type="match status" value="1"/>
</dbReference>
<protein>
    <submittedName>
        <fullName evidence="3">CRISPR-associated RAMP protein, Cmr4 family</fullName>
    </submittedName>
</protein>
<evidence type="ECO:0000313" key="4">
    <source>
        <dbReference type="Proteomes" id="UP000002043"/>
    </source>
</evidence>
<dbReference type="RefSeq" id="WP_012991054.1">
    <property type="nucleotide sequence ID" value="NC_013894.1"/>
</dbReference>
<accession>D3SNB0</accession>
<gene>
    <name evidence="3" type="ordered locus">Thal_0009</name>
</gene>
<reference evidence="4" key="1">
    <citation type="journal article" date="2010" name="Stand. Genomic Sci.">
        <title>Complete genome sequence of Thermocrinis albus type strain (HI 11/12T).</title>
        <authorList>
            <person name="Wirth R."/>
            <person name="Sikorski J."/>
            <person name="Brambilla E."/>
            <person name="Misra M."/>
            <person name="Lapidus A."/>
            <person name="Copeland A."/>
            <person name="Nolan M."/>
            <person name="Lucas S."/>
            <person name="Chen F."/>
            <person name="Tice H."/>
            <person name="Cheng J.F."/>
            <person name="Han C."/>
            <person name="Detter J.C."/>
            <person name="Tapia R."/>
            <person name="Bruce D."/>
            <person name="Goodwin L."/>
            <person name="Pitluck S."/>
            <person name="Pati A."/>
            <person name="Anderson I."/>
            <person name="Ivanova N."/>
            <person name="Mavromatis K."/>
            <person name="Mikhailova N."/>
            <person name="Chen A."/>
            <person name="Palaniappan K."/>
            <person name="Bilek Y."/>
            <person name="Hader T."/>
            <person name="Land M."/>
            <person name="Hauser L."/>
            <person name="Chang Y.J."/>
            <person name="Jeffries C.D."/>
            <person name="Tindall B.J."/>
            <person name="Rohde M."/>
            <person name="Goker M."/>
            <person name="Bristow J."/>
            <person name="Eisen J.A."/>
            <person name="Markowitz V."/>
            <person name="Hugenholtz P."/>
            <person name="Kyrpides N.C."/>
            <person name="Klenk H.P."/>
        </authorList>
    </citation>
    <scope>NUCLEOTIDE SEQUENCE [LARGE SCALE GENOMIC DNA]</scope>
    <source>
        <strain evidence="4">DSM 14484 / JCM 11386 / HI 11/12</strain>
    </source>
</reference>
<dbReference type="EMBL" id="CP001931">
    <property type="protein sequence ID" value="ADC88647.1"/>
    <property type="molecule type" value="Genomic_DNA"/>
</dbReference>
<sequence>MRKELYYLKVLTPLHVGTGQGMDHIDLPIYREAHTGFPAIPSSAIKGTLRTEEIKKLYMKKKQTNKELKLSEIEEQLDGFDPEDTKTEEDDDIKRLAKIFGSKKVEGEVVFTDARILLFPVKSLKGIYALITCPYVLERFAEESGKEKPHIDDLSESSCIVFKDSRNTINIKDKKAVVLEEFAFEVKREVEDDSKNTIAHLLQDPNIDKKRVVIVSDDVFTHMVKSFTEVQTHIKVDIEKGTVEEGALWTEEYVPSEAIFYFWIINYRDEEFSIENGENKKVLQLGGNTSTGKGFVEVWNDGSQKS</sequence>
<dbReference type="PANTHER" id="PTHR36700">
    <property type="entry name" value="CRISPR SYSTEM CMR SUBUNIT CMR4"/>
    <property type="match status" value="1"/>
</dbReference>
<organism evidence="3 4">
    <name type="scientific">Thermocrinis albus (strain DSM 14484 / JCM 11386 / HI 11/12)</name>
    <dbReference type="NCBI Taxonomy" id="638303"/>
    <lineage>
        <taxon>Bacteria</taxon>
        <taxon>Pseudomonadati</taxon>
        <taxon>Aquificota</taxon>
        <taxon>Aquificia</taxon>
        <taxon>Aquificales</taxon>
        <taxon>Aquificaceae</taxon>
        <taxon>Thermocrinis</taxon>
    </lineage>
</organism>
<keyword evidence="4" id="KW-1185">Reference proteome</keyword>
<dbReference type="Pfam" id="PF03787">
    <property type="entry name" value="RAMPs"/>
    <property type="match status" value="1"/>
</dbReference>
<evidence type="ECO:0000259" key="2">
    <source>
        <dbReference type="Pfam" id="PF03787"/>
    </source>
</evidence>
<dbReference type="HOGENOM" id="CLU_047795_0_0_0"/>
<dbReference type="Proteomes" id="UP000002043">
    <property type="component" value="Chromosome"/>
</dbReference>
<proteinExistence type="predicted"/>
<keyword evidence="1" id="KW-0051">Antiviral defense</keyword>
<dbReference type="PANTHER" id="PTHR36700:SF1">
    <property type="entry name" value="CRISPR SYSTEM CMR SUBUNIT CMR4"/>
    <property type="match status" value="1"/>
</dbReference>
<evidence type="ECO:0000313" key="3">
    <source>
        <dbReference type="EMBL" id="ADC88647.1"/>
    </source>
</evidence>